<keyword evidence="3" id="KW-1185">Reference proteome</keyword>
<reference evidence="2 3" key="1">
    <citation type="submission" date="2019-06" db="EMBL/GenBank/DDBJ databases">
        <authorList>
            <person name="Lee I."/>
            <person name="Jang G.I."/>
            <person name="Hwang C.Y."/>
        </authorList>
    </citation>
    <scope>NUCLEOTIDE SEQUENCE [LARGE SCALE GENOMIC DNA]</scope>
    <source>
        <strain evidence="2 3">PAMC 28131</strain>
    </source>
</reference>
<dbReference type="CDD" id="cd06588">
    <property type="entry name" value="PhnB_like"/>
    <property type="match status" value="1"/>
</dbReference>
<dbReference type="Pfam" id="PF06983">
    <property type="entry name" value="3-dmu-9_3-mt"/>
    <property type="match status" value="1"/>
</dbReference>
<evidence type="ECO:0000313" key="2">
    <source>
        <dbReference type="EMBL" id="TPE62323.1"/>
    </source>
</evidence>
<dbReference type="OrthoDB" id="9806473at2"/>
<dbReference type="PIRSF" id="PIRSF021700">
    <property type="entry name" value="3_dmu_93_MTrfase"/>
    <property type="match status" value="1"/>
</dbReference>
<evidence type="ECO:0000313" key="3">
    <source>
        <dbReference type="Proteomes" id="UP000319897"/>
    </source>
</evidence>
<sequence>MPCLWFAGEALEAAEHYVATIPGSRIDRIMRGPDGAAILVNFTLAGKPVMALNGNPSPGFVDASSMVISCEGQAELDHVWDGLLAGGSTKACGWLADRYGVAWQVVPDNLPALLDPADPVAVGRVMQAVQSMIKLDIAAMEAARRGDGE</sequence>
<comment type="caution">
    <text evidence="2">The sequence shown here is derived from an EMBL/GenBank/DDBJ whole genome shotgun (WGS) entry which is preliminary data.</text>
</comment>
<dbReference type="Proteomes" id="UP000319897">
    <property type="component" value="Unassembled WGS sequence"/>
</dbReference>
<name>A0A501XPW0_9SPHN</name>
<protein>
    <submittedName>
        <fullName evidence="2">VOC family protein</fullName>
    </submittedName>
</protein>
<dbReference type="Gene3D" id="3.10.180.10">
    <property type="entry name" value="2,3-Dihydroxybiphenyl 1,2-Dioxygenase, domain 1"/>
    <property type="match status" value="1"/>
</dbReference>
<proteinExistence type="predicted"/>
<evidence type="ECO:0000259" key="1">
    <source>
        <dbReference type="Pfam" id="PF06983"/>
    </source>
</evidence>
<dbReference type="InterPro" id="IPR009725">
    <property type="entry name" value="3_dmu_93_MTrfase"/>
</dbReference>
<dbReference type="InterPro" id="IPR028973">
    <property type="entry name" value="PhnB-like"/>
</dbReference>
<accession>A0A501XPW0</accession>
<organism evidence="2 3">
    <name type="scientific">Sandaracinobacter neustonicus</name>
    <dbReference type="NCBI Taxonomy" id="1715348"/>
    <lineage>
        <taxon>Bacteria</taxon>
        <taxon>Pseudomonadati</taxon>
        <taxon>Pseudomonadota</taxon>
        <taxon>Alphaproteobacteria</taxon>
        <taxon>Sphingomonadales</taxon>
        <taxon>Sphingosinicellaceae</taxon>
        <taxon>Sandaracinobacter</taxon>
    </lineage>
</organism>
<feature type="domain" description="PhnB-like" evidence="1">
    <location>
        <begin position="2"/>
        <end position="106"/>
    </location>
</feature>
<gene>
    <name evidence="2" type="ORF">FJQ54_06855</name>
</gene>
<dbReference type="AlphaFoldDB" id="A0A501XPW0"/>
<dbReference type="EMBL" id="VFSU01000019">
    <property type="protein sequence ID" value="TPE62323.1"/>
    <property type="molecule type" value="Genomic_DNA"/>
</dbReference>
<dbReference type="PANTHER" id="PTHR33990:SF2">
    <property type="entry name" value="PHNB-LIKE DOMAIN-CONTAINING PROTEIN"/>
    <property type="match status" value="1"/>
</dbReference>
<dbReference type="PANTHER" id="PTHR33990">
    <property type="entry name" value="PROTEIN YJDN-RELATED"/>
    <property type="match status" value="1"/>
</dbReference>
<dbReference type="SUPFAM" id="SSF54593">
    <property type="entry name" value="Glyoxalase/Bleomycin resistance protein/Dihydroxybiphenyl dioxygenase"/>
    <property type="match status" value="1"/>
</dbReference>
<dbReference type="InterPro" id="IPR029068">
    <property type="entry name" value="Glyas_Bleomycin-R_OHBP_Dase"/>
</dbReference>